<sequence length="391" mass="43650">REGNYDTKACKRHSDRNFGVAVDELAGLFIVVVRLRVVERVRFLRFLSGTRFHVHVVRLVQHRLDVAVSVGSSTVARAFNSEGSNTNHRRERADDAADEHDRRRLALEEACVRARELGCELCHAIGLGVDLLLLVGVHGSLLRSSSSSSALLLRHLLLDSHLLGGFGWRRLLVARNLHGDILARLNVLTGDIDTHLVVLERHLEVHAVNVDGILAFVQHQILRDFASDDLAVLSVAVLLHMDFLHGRRDLLVEVRVLLVIDGSHGFLRLVIGLGRSVVIRTDPCAYVRVISPFSVTFSTTSSCTFLSFLSFFLSFLSFFLWLLRFFLRSFFVFLSSDESSELSSAPASFLPLVTTFFDLSSASFLPSSDVEMRTLPFGYSRVSSSAVSFTW</sequence>
<keyword evidence="3" id="KW-1185">Reference proteome</keyword>
<accession>K3WK21</accession>
<keyword evidence="1" id="KW-0472">Membrane</keyword>
<reference evidence="2" key="3">
    <citation type="submission" date="2015-02" db="UniProtKB">
        <authorList>
            <consortium name="EnsemblProtists"/>
        </authorList>
    </citation>
    <scope>IDENTIFICATION</scope>
    <source>
        <strain evidence="2">DAOM BR144</strain>
    </source>
</reference>
<organism evidence="2 3">
    <name type="scientific">Globisporangium ultimum (strain ATCC 200006 / CBS 805.95 / DAOM BR144)</name>
    <name type="common">Pythium ultimum</name>
    <dbReference type="NCBI Taxonomy" id="431595"/>
    <lineage>
        <taxon>Eukaryota</taxon>
        <taxon>Sar</taxon>
        <taxon>Stramenopiles</taxon>
        <taxon>Oomycota</taxon>
        <taxon>Peronosporomycetes</taxon>
        <taxon>Pythiales</taxon>
        <taxon>Pythiaceae</taxon>
        <taxon>Globisporangium</taxon>
    </lineage>
</organism>
<dbReference type="AlphaFoldDB" id="K3WK21"/>
<proteinExistence type="predicted"/>
<reference evidence="3" key="1">
    <citation type="journal article" date="2010" name="Genome Biol.">
        <title>Genome sequence of the necrotrophic plant pathogen Pythium ultimum reveals original pathogenicity mechanisms and effector repertoire.</title>
        <authorList>
            <person name="Levesque C.A."/>
            <person name="Brouwer H."/>
            <person name="Cano L."/>
            <person name="Hamilton J.P."/>
            <person name="Holt C."/>
            <person name="Huitema E."/>
            <person name="Raffaele S."/>
            <person name="Robideau G.P."/>
            <person name="Thines M."/>
            <person name="Win J."/>
            <person name="Zerillo M.M."/>
            <person name="Beakes G.W."/>
            <person name="Boore J.L."/>
            <person name="Busam D."/>
            <person name="Dumas B."/>
            <person name="Ferriera S."/>
            <person name="Fuerstenberg S.I."/>
            <person name="Gachon C.M."/>
            <person name="Gaulin E."/>
            <person name="Govers F."/>
            <person name="Grenville-Briggs L."/>
            <person name="Horner N."/>
            <person name="Hostetler J."/>
            <person name="Jiang R.H."/>
            <person name="Johnson J."/>
            <person name="Krajaejun T."/>
            <person name="Lin H."/>
            <person name="Meijer H.J."/>
            <person name="Moore B."/>
            <person name="Morris P."/>
            <person name="Phuntmart V."/>
            <person name="Puiu D."/>
            <person name="Shetty J."/>
            <person name="Stajich J.E."/>
            <person name="Tripathy S."/>
            <person name="Wawra S."/>
            <person name="van West P."/>
            <person name="Whitty B.R."/>
            <person name="Coutinho P.M."/>
            <person name="Henrissat B."/>
            <person name="Martin F."/>
            <person name="Thomas P.D."/>
            <person name="Tyler B.M."/>
            <person name="De Vries R.P."/>
            <person name="Kamoun S."/>
            <person name="Yandell M."/>
            <person name="Tisserat N."/>
            <person name="Buell C.R."/>
        </authorList>
    </citation>
    <scope>NUCLEOTIDE SEQUENCE</scope>
    <source>
        <strain evidence="3">DAOM:BR144</strain>
    </source>
</reference>
<dbReference type="HOGENOM" id="CLU_707131_0_0_1"/>
<protein>
    <submittedName>
        <fullName evidence="2">Uncharacterized protein</fullName>
    </submittedName>
</protein>
<keyword evidence="1" id="KW-1133">Transmembrane helix</keyword>
<reference evidence="3" key="2">
    <citation type="submission" date="2010-04" db="EMBL/GenBank/DDBJ databases">
        <authorList>
            <person name="Buell R."/>
            <person name="Hamilton J."/>
            <person name="Hostetler J."/>
        </authorList>
    </citation>
    <scope>NUCLEOTIDE SEQUENCE [LARGE SCALE GENOMIC DNA]</scope>
    <source>
        <strain evidence="3">DAOM:BR144</strain>
    </source>
</reference>
<evidence type="ECO:0000313" key="3">
    <source>
        <dbReference type="Proteomes" id="UP000019132"/>
    </source>
</evidence>
<evidence type="ECO:0000256" key="1">
    <source>
        <dbReference type="SAM" id="Phobius"/>
    </source>
</evidence>
<dbReference type="VEuPathDB" id="FungiDB:PYU1_G005302"/>
<feature type="transmembrane region" description="Helical" evidence="1">
    <location>
        <begin position="305"/>
        <end position="327"/>
    </location>
</feature>
<name>K3WK21_GLOUD</name>
<dbReference type="InParanoid" id="K3WK21"/>
<dbReference type="EnsemblProtists" id="PYU1_T005313">
    <property type="protein sequence ID" value="PYU1_T005313"/>
    <property type="gene ID" value="PYU1_G005302"/>
</dbReference>
<evidence type="ECO:0000313" key="2">
    <source>
        <dbReference type="EnsemblProtists" id="PYU1_T005313"/>
    </source>
</evidence>
<dbReference type="Proteomes" id="UP000019132">
    <property type="component" value="Unassembled WGS sequence"/>
</dbReference>
<keyword evidence="1" id="KW-0812">Transmembrane</keyword>
<dbReference type="EMBL" id="GL376633">
    <property type="status" value="NOT_ANNOTATED_CDS"/>
    <property type="molecule type" value="Genomic_DNA"/>
</dbReference>